<proteinExistence type="inferred from homology"/>
<reference evidence="5 6" key="1">
    <citation type="submission" date="2021-06" db="EMBL/GenBank/DDBJ databases">
        <title>Complete genome of Haloferula helveola possessing various polysaccharide degrading enzymes.</title>
        <authorList>
            <person name="Takami H."/>
            <person name="Huang C."/>
            <person name="Hamasaki K."/>
        </authorList>
    </citation>
    <scope>NUCLEOTIDE SEQUENCE [LARGE SCALE GENOMIC DNA]</scope>
    <source>
        <strain evidence="5 6">CN-1</strain>
    </source>
</reference>
<accession>A0ABN6HH80</accession>
<dbReference type="Gene3D" id="3.40.50.300">
    <property type="entry name" value="P-loop containing nucleotide triphosphate hydrolases"/>
    <property type="match status" value="1"/>
</dbReference>
<evidence type="ECO:0000256" key="1">
    <source>
        <dbReference type="ARBA" id="ARBA00006611"/>
    </source>
</evidence>
<keyword evidence="6" id="KW-1185">Reference proteome</keyword>
<evidence type="ECO:0000313" key="5">
    <source>
        <dbReference type="EMBL" id="BCX50120.1"/>
    </source>
</evidence>
<dbReference type="RefSeq" id="WP_338687035.1">
    <property type="nucleotide sequence ID" value="NZ_AP024702.1"/>
</dbReference>
<feature type="domain" description="Bacterial type II secretion system protein E" evidence="4">
    <location>
        <begin position="378"/>
        <end position="392"/>
    </location>
</feature>
<dbReference type="Proteomes" id="UP001374893">
    <property type="component" value="Chromosome"/>
</dbReference>
<dbReference type="PROSITE" id="PS00662">
    <property type="entry name" value="T2SP_E"/>
    <property type="match status" value="1"/>
</dbReference>
<dbReference type="InterPro" id="IPR001482">
    <property type="entry name" value="T2SS/T4SS_dom"/>
</dbReference>
<keyword evidence="3" id="KW-0067">ATP-binding</keyword>
<name>A0ABN6HH80_9BACT</name>
<gene>
    <name evidence="5" type="primary">pilB_1</name>
    <name evidence="5" type="ORF">HAHE_40280</name>
</gene>
<dbReference type="Pfam" id="PF00437">
    <property type="entry name" value="T2SSE"/>
    <property type="match status" value="1"/>
</dbReference>
<evidence type="ECO:0000256" key="3">
    <source>
        <dbReference type="ARBA" id="ARBA00022840"/>
    </source>
</evidence>
<sequence length="558" mass="61379">MDSNQLVDLFIGRGLIDRSLGQEILNEVENSGKEAGEVLADFQVIQTKDDIWPVIASELGAQQVDLTDWTPPDELLALMPAGTARLHGALPVNLTDEGLHIVLVDPMNPQTLEDLRFALDRELVLAVAPDYQVEEKINDCYGGEGGGMDAILEQLEFGGPDGDLNAAELENEANSAPIIRYVDLVLYQAIKERASDIHFEPFEKDFKIRYRVDGALYEMAPPPVHLALPIISRVKVMANMNIAERRVPQDGRIVKQVGDRQVDMRVSSLPTYHGESVVLRVLDRSSVNLSLEALGLPDHIYEYIGDTIVKPNGIFIVTGPTGAGKTTTLYAGLRRINTIDHKLLTAEDPVEYDIDGIIQIPVNEGIGLTFPRVLRAFLRQDPDRIMVGEMRDLDTAQIAIQASLTGHLVLSTLHTNDAPGAVTRLVDMGCEPFLVAASLEGILAQRLVRTICQECKAPYEPSEAILNQLGVSPHELGDKDFFTGRGCATCGQSGYKGRAGLYELLDISDPIRDLITERAPTVVIKQKAMEHGMTTLREDGLRNIYLGKTSIEEVLKYT</sequence>
<dbReference type="InterPro" id="IPR027417">
    <property type="entry name" value="P-loop_NTPase"/>
</dbReference>
<protein>
    <submittedName>
        <fullName evidence="5">Type IV fimbrial assembly protein PilB</fullName>
    </submittedName>
</protein>
<evidence type="ECO:0000256" key="2">
    <source>
        <dbReference type="ARBA" id="ARBA00022741"/>
    </source>
</evidence>
<dbReference type="Gene3D" id="3.30.450.90">
    <property type="match status" value="1"/>
</dbReference>
<keyword evidence="2" id="KW-0547">Nucleotide-binding</keyword>
<dbReference type="SUPFAM" id="SSF160246">
    <property type="entry name" value="EspE N-terminal domain-like"/>
    <property type="match status" value="1"/>
</dbReference>
<dbReference type="PANTHER" id="PTHR30258">
    <property type="entry name" value="TYPE II SECRETION SYSTEM PROTEIN GSPE-RELATED"/>
    <property type="match status" value="1"/>
</dbReference>
<comment type="similarity">
    <text evidence="1">Belongs to the GSP E family.</text>
</comment>
<dbReference type="CDD" id="cd01129">
    <property type="entry name" value="PulE-GspE-like"/>
    <property type="match status" value="1"/>
</dbReference>
<evidence type="ECO:0000313" key="6">
    <source>
        <dbReference type="Proteomes" id="UP001374893"/>
    </source>
</evidence>
<dbReference type="InterPro" id="IPR007831">
    <property type="entry name" value="T2SS_GspE_N"/>
</dbReference>
<dbReference type="EMBL" id="AP024702">
    <property type="protein sequence ID" value="BCX50120.1"/>
    <property type="molecule type" value="Genomic_DNA"/>
</dbReference>
<dbReference type="PANTHER" id="PTHR30258:SF1">
    <property type="entry name" value="PROTEIN TRANSPORT PROTEIN HOFB HOMOLOG"/>
    <property type="match status" value="1"/>
</dbReference>
<dbReference type="Pfam" id="PF05157">
    <property type="entry name" value="MshEN"/>
    <property type="match status" value="1"/>
</dbReference>
<dbReference type="SUPFAM" id="SSF52540">
    <property type="entry name" value="P-loop containing nucleoside triphosphate hydrolases"/>
    <property type="match status" value="1"/>
</dbReference>
<evidence type="ECO:0000259" key="4">
    <source>
        <dbReference type="PROSITE" id="PS00662"/>
    </source>
</evidence>
<dbReference type="Gene3D" id="3.30.300.160">
    <property type="entry name" value="Type II secretion system, protein E, N-terminal domain"/>
    <property type="match status" value="1"/>
</dbReference>
<dbReference type="InterPro" id="IPR037257">
    <property type="entry name" value="T2SS_E_N_sf"/>
</dbReference>
<organism evidence="5 6">
    <name type="scientific">Haloferula helveola</name>
    <dbReference type="NCBI Taxonomy" id="490095"/>
    <lineage>
        <taxon>Bacteria</taxon>
        <taxon>Pseudomonadati</taxon>
        <taxon>Verrucomicrobiota</taxon>
        <taxon>Verrucomicrobiia</taxon>
        <taxon>Verrucomicrobiales</taxon>
        <taxon>Verrucomicrobiaceae</taxon>
        <taxon>Haloferula</taxon>
    </lineage>
</organism>